<dbReference type="KEGG" id="hgi:ABY42_15415"/>
<keyword evidence="1" id="KW-0614">Plasmid</keyword>
<dbReference type="EMBL" id="CP011948">
    <property type="protein sequence ID" value="AKU09196.1"/>
    <property type="molecule type" value="Genomic_DNA"/>
</dbReference>
<name>A0A0K1IXM0_HALGI</name>
<geneLocation type="plasmid" evidence="1 2">
    <name>pHG1</name>
</geneLocation>
<dbReference type="PATRIC" id="fig|35746.4.peg.3317"/>
<accession>A0A0K1IXM0</accession>
<reference evidence="2" key="1">
    <citation type="journal article" date="2015" name="J. Biotechnol.">
        <title>Complete genome sequence of Haloferax gibbonsii strain ARA6, a potential producer of polyhydroxyalkanoates and halocins isolated from Araruama, Rio de Janeiro, Brasil.</title>
        <authorList>
            <person name="Pinto L.H."/>
            <person name="D'Alincourt Carvalho-Assef A.P."/>
            <person name="Vieira R.P."/>
            <person name="Clementino M.M."/>
            <person name="Albano R.M."/>
        </authorList>
    </citation>
    <scope>NUCLEOTIDE SEQUENCE [LARGE SCALE GENOMIC DNA]</scope>
    <source>
        <strain evidence="2">ARA6</strain>
        <plasmid evidence="2">Plasmid pHG1</plasmid>
    </source>
</reference>
<dbReference type="Proteomes" id="UP000066124">
    <property type="component" value="Plasmid pHG1"/>
</dbReference>
<proteinExistence type="predicted"/>
<evidence type="ECO:0000313" key="1">
    <source>
        <dbReference type="EMBL" id="AKU09196.1"/>
    </source>
</evidence>
<evidence type="ECO:0000313" key="2">
    <source>
        <dbReference type="Proteomes" id="UP000066124"/>
    </source>
</evidence>
<gene>
    <name evidence="1" type="ORF">ABY42_15415</name>
</gene>
<protein>
    <submittedName>
        <fullName evidence="1">Uncharacterized protein</fullName>
    </submittedName>
</protein>
<organism evidence="1 2">
    <name type="scientific">Haloferax gibbonsii</name>
    <dbReference type="NCBI Taxonomy" id="35746"/>
    <lineage>
        <taxon>Archaea</taxon>
        <taxon>Methanobacteriati</taxon>
        <taxon>Methanobacteriota</taxon>
        <taxon>Stenosarchaea group</taxon>
        <taxon>Halobacteria</taxon>
        <taxon>Halobacteriales</taxon>
        <taxon>Haloferacaceae</taxon>
        <taxon>Haloferax</taxon>
    </lineage>
</organism>
<sequence length="169" mass="18571">MGLVAFAGVGTAGSTAKSQFDDEDGNGIPDEGEVVTGAYKSVLAYEGEYGSGAYPQEDWYWDLGDGRVSGTVDSIDELDQDRLTVCEYKVQYRGTYANDPFLDTGWVRNQINCRGYDDNGNYNYNIVHETDPRYTGDRPPAFGGDWEYQTYVVSGVGNQVTRPTSPPGQ</sequence>
<dbReference type="AlphaFoldDB" id="A0A0K1IXM0"/>